<feature type="non-terminal residue" evidence="2">
    <location>
        <position position="1"/>
    </location>
</feature>
<feature type="region of interest" description="Disordered" evidence="1">
    <location>
        <begin position="35"/>
        <end position="61"/>
    </location>
</feature>
<name>A0AAV4CJD7_9GAST</name>
<dbReference type="Proteomes" id="UP000735302">
    <property type="component" value="Unassembled WGS sequence"/>
</dbReference>
<proteinExistence type="predicted"/>
<sequence>GIELEEDCLILPEDPITDLGDFAVEVKLAIHLYDENDDDDDDYNVDEDDDNVEDNDNDYKI</sequence>
<evidence type="ECO:0000256" key="1">
    <source>
        <dbReference type="SAM" id="MobiDB-lite"/>
    </source>
</evidence>
<gene>
    <name evidence="2" type="ORF">PoB_005951100</name>
</gene>
<dbReference type="EMBL" id="BLXT01006710">
    <property type="protein sequence ID" value="GFO33006.1"/>
    <property type="molecule type" value="Genomic_DNA"/>
</dbReference>
<keyword evidence="3" id="KW-1185">Reference proteome</keyword>
<protein>
    <submittedName>
        <fullName evidence="2">Uncharacterized protein</fullName>
    </submittedName>
</protein>
<organism evidence="2 3">
    <name type="scientific">Plakobranchus ocellatus</name>
    <dbReference type="NCBI Taxonomy" id="259542"/>
    <lineage>
        <taxon>Eukaryota</taxon>
        <taxon>Metazoa</taxon>
        <taxon>Spiralia</taxon>
        <taxon>Lophotrochozoa</taxon>
        <taxon>Mollusca</taxon>
        <taxon>Gastropoda</taxon>
        <taxon>Heterobranchia</taxon>
        <taxon>Euthyneura</taxon>
        <taxon>Panpulmonata</taxon>
        <taxon>Sacoglossa</taxon>
        <taxon>Placobranchoidea</taxon>
        <taxon>Plakobranchidae</taxon>
        <taxon>Plakobranchus</taxon>
    </lineage>
</organism>
<reference evidence="2 3" key="1">
    <citation type="journal article" date="2021" name="Elife">
        <title>Chloroplast acquisition without the gene transfer in kleptoplastic sea slugs, Plakobranchus ocellatus.</title>
        <authorList>
            <person name="Maeda T."/>
            <person name="Takahashi S."/>
            <person name="Yoshida T."/>
            <person name="Shimamura S."/>
            <person name="Takaki Y."/>
            <person name="Nagai Y."/>
            <person name="Toyoda A."/>
            <person name="Suzuki Y."/>
            <person name="Arimoto A."/>
            <person name="Ishii H."/>
            <person name="Satoh N."/>
            <person name="Nishiyama T."/>
            <person name="Hasebe M."/>
            <person name="Maruyama T."/>
            <person name="Minagawa J."/>
            <person name="Obokata J."/>
            <person name="Shigenobu S."/>
        </authorList>
    </citation>
    <scope>NUCLEOTIDE SEQUENCE [LARGE SCALE GENOMIC DNA]</scope>
</reference>
<comment type="caution">
    <text evidence="2">The sequence shown here is derived from an EMBL/GenBank/DDBJ whole genome shotgun (WGS) entry which is preliminary data.</text>
</comment>
<evidence type="ECO:0000313" key="3">
    <source>
        <dbReference type="Proteomes" id="UP000735302"/>
    </source>
</evidence>
<evidence type="ECO:0000313" key="2">
    <source>
        <dbReference type="EMBL" id="GFO33006.1"/>
    </source>
</evidence>
<accession>A0AAV4CJD7</accession>
<dbReference type="AlphaFoldDB" id="A0AAV4CJD7"/>